<dbReference type="OrthoDB" id="2439141at2759"/>
<evidence type="ECO:0000313" key="1">
    <source>
        <dbReference type="EMBL" id="KAG0269684.1"/>
    </source>
</evidence>
<gene>
    <name evidence="1" type="ORF">DFQ27_002648</name>
</gene>
<dbReference type="AlphaFoldDB" id="A0A9P6UCL3"/>
<comment type="caution">
    <text evidence="1">The sequence shown here is derived from an EMBL/GenBank/DDBJ whole genome shotgun (WGS) entry which is preliminary data.</text>
</comment>
<reference evidence="1" key="1">
    <citation type="journal article" date="2020" name="Fungal Divers.">
        <title>Resolving the Mortierellaceae phylogeny through synthesis of multi-gene phylogenetics and phylogenomics.</title>
        <authorList>
            <person name="Vandepol N."/>
            <person name="Liber J."/>
            <person name="Desiro A."/>
            <person name="Na H."/>
            <person name="Kennedy M."/>
            <person name="Barry K."/>
            <person name="Grigoriev I.V."/>
            <person name="Miller A.N."/>
            <person name="O'Donnell K."/>
            <person name="Stajich J.E."/>
            <person name="Bonito G."/>
        </authorList>
    </citation>
    <scope>NUCLEOTIDE SEQUENCE</scope>
    <source>
        <strain evidence="1">BC1065</strain>
    </source>
</reference>
<dbReference type="EMBL" id="JAAAJB010000020">
    <property type="protein sequence ID" value="KAG0269684.1"/>
    <property type="molecule type" value="Genomic_DNA"/>
</dbReference>
<protein>
    <submittedName>
        <fullName evidence="1">Uncharacterized protein</fullName>
    </submittedName>
</protein>
<organism evidence="1 2">
    <name type="scientific">Actinomortierella ambigua</name>
    <dbReference type="NCBI Taxonomy" id="1343610"/>
    <lineage>
        <taxon>Eukaryota</taxon>
        <taxon>Fungi</taxon>
        <taxon>Fungi incertae sedis</taxon>
        <taxon>Mucoromycota</taxon>
        <taxon>Mortierellomycotina</taxon>
        <taxon>Mortierellomycetes</taxon>
        <taxon>Mortierellales</taxon>
        <taxon>Mortierellaceae</taxon>
        <taxon>Actinomortierella</taxon>
    </lineage>
</organism>
<name>A0A9P6UCL3_9FUNG</name>
<dbReference type="Proteomes" id="UP000807716">
    <property type="component" value="Unassembled WGS sequence"/>
</dbReference>
<proteinExistence type="predicted"/>
<evidence type="ECO:0000313" key="2">
    <source>
        <dbReference type="Proteomes" id="UP000807716"/>
    </source>
</evidence>
<sequence length="475" mass="54076">MDNHDGRRRRIHPLKCQWCDQQSLNTRSGLAKHLARCSGVLGLEFPQTCRFCFVECQDPDGLSKHSRGCYSWEQDSGSDQQLLTEYEQQLAEINRHLPGFAPQMNAHFKLAEIRSENGVRVLALFRRRPGQSLADFIGDVHFLECEGVSEVMEDNNIDANMDTHVDTNMETNVETALQAHPYGRLVSLNEYRPLENMDPLWALQLVQGTEDNGERLARIFQEMLIQSGNDVLLAFKVEIFGAQNEWYDPHSYDLLETGRNSFKVENVFHDNMNKVMVGCLQWCVLVTLAVILTDGTVIVGPDNKFFHPKATSRIWIRKDLGGGLCTTMARHLHSKFDKKATLALYAAVNPLLNHHTTMPVTLMTLYAYKRSKPWSGIKVAAFVFHQLLTERKIVKAEVETHIRQALRACKGIPCENLKILDQMIRVMADEEMFPVSTPVNNCLTELAENLGDEITSLNNREVMEAVVEWIKSMTE</sequence>
<keyword evidence="2" id="KW-1185">Reference proteome</keyword>
<accession>A0A9P6UCL3</accession>